<dbReference type="AlphaFoldDB" id="A0A8C5NBG6"/>
<reference evidence="1" key="3">
    <citation type="submission" date="2025-09" db="UniProtKB">
        <authorList>
            <consortium name="Ensembl"/>
        </authorList>
    </citation>
    <scope>IDENTIFICATION</scope>
</reference>
<evidence type="ECO:0000313" key="1">
    <source>
        <dbReference type="Ensembl" id="ENSGWIP00000043045.1"/>
    </source>
</evidence>
<dbReference type="Proteomes" id="UP000694680">
    <property type="component" value="Chromosome 8"/>
</dbReference>
<accession>A0A8C5NBG6</accession>
<proteinExistence type="predicted"/>
<reference evidence="1" key="2">
    <citation type="submission" date="2025-08" db="UniProtKB">
        <authorList>
            <consortium name="Ensembl"/>
        </authorList>
    </citation>
    <scope>IDENTIFICATION</scope>
</reference>
<keyword evidence="2" id="KW-1185">Reference proteome</keyword>
<organism evidence="1 2">
    <name type="scientific">Gouania willdenowi</name>
    <name type="common">Blunt-snouted clingfish</name>
    <name type="synonym">Lepadogaster willdenowi</name>
    <dbReference type="NCBI Taxonomy" id="441366"/>
    <lineage>
        <taxon>Eukaryota</taxon>
        <taxon>Metazoa</taxon>
        <taxon>Chordata</taxon>
        <taxon>Craniata</taxon>
        <taxon>Vertebrata</taxon>
        <taxon>Euteleostomi</taxon>
        <taxon>Actinopterygii</taxon>
        <taxon>Neopterygii</taxon>
        <taxon>Teleostei</taxon>
        <taxon>Neoteleostei</taxon>
        <taxon>Acanthomorphata</taxon>
        <taxon>Ovalentaria</taxon>
        <taxon>Blenniimorphae</taxon>
        <taxon>Blenniiformes</taxon>
        <taxon>Gobiesocoidei</taxon>
        <taxon>Gobiesocidae</taxon>
        <taxon>Gobiesocinae</taxon>
        <taxon>Gouania</taxon>
    </lineage>
</organism>
<protein>
    <recommendedName>
        <fullName evidence="3">THAP-type domain-containing protein</fullName>
    </recommendedName>
</protein>
<sequence length="110" mass="12717">FIPALLSISGRWWTQNDSSMLCSEHFKPDHFDRTGQIVRLRDCVTPSVFNFPCNLQRRVFLLYIGFSDATVRKYVFAPLMLMEASRSSSVTFLRSLISYSLVIDGLLFRD</sequence>
<evidence type="ECO:0008006" key="3">
    <source>
        <dbReference type="Google" id="ProtNLM"/>
    </source>
</evidence>
<dbReference type="SUPFAM" id="SSF57716">
    <property type="entry name" value="Glucocorticoid receptor-like (DNA-binding domain)"/>
    <property type="match status" value="1"/>
</dbReference>
<evidence type="ECO:0000313" key="2">
    <source>
        <dbReference type="Proteomes" id="UP000694680"/>
    </source>
</evidence>
<dbReference type="Ensembl" id="ENSGWIT00000046689.1">
    <property type="protein sequence ID" value="ENSGWIP00000043045.1"/>
    <property type="gene ID" value="ENSGWIG00000021530.1"/>
</dbReference>
<name>A0A8C5NBG6_GOUWI</name>
<reference evidence="1" key="1">
    <citation type="submission" date="2020-06" db="EMBL/GenBank/DDBJ databases">
        <authorList>
            <consortium name="Wellcome Sanger Institute Data Sharing"/>
        </authorList>
    </citation>
    <scope>NUCLEOTIDE SEQUENCE [LARGE SCALE GENOMIC DNA]</scope>
</reference>